<comment type="caution">
    <text evidence="1">The sequence shown here is derived from an EMBL/GenBank/DDBJ whole genome shotgun (WGS) entry which is preliminary data.</text>
</comment>
<sequence>MMFSAEKCSDLSTGTSEATEHQTGGSEGLGKEGVPPDEVASAVAAVSDEIGDILKDELGDADRADRIGAELAGLSAELGLLAGLADGEPQQDFPSLFEIAMGHRVSGSGTSSSSSWSGGGARRASRPQRAPRRKPIAKGKEISRRRSAAARRAASMRVRRVEVVSDASDVGADSDSDGQWTELEDACSSDNSSTKDAAQSFESACNGYQHKAAEAEPPAMGQFLLPLLSAAPAPAPDRTELFIRHEDILQAVRLAPLHLLTSSEEGARVEFPLQDDTPLDQTDSMSEELDDFEEPPVTPEEEAALLHYVCEAERLASWSAAEPFTPVAEWLLGVYHAWCEISALMYTLIGCNMSVEMVREDWVYRARFGCHCRLCLCLANNSEALARFLRPLLTALARDSSTIPTAVALMRALRISDAGAPCRHAGWRLRRLRRLRVPDAGLAIIHAELLKLEGESEMTSEIVNKVCLCRPVAAPLRIDNAMERLCQILENFKEASTITFQVEIIPSANSVDEWFGEWRSRLERYLRPFQRCSTAARLRDMLARPTPQDLSAWAGYRHKCDCLTPRSVCAQQRKLLLRISFFGMMQAVNEFNSGKPDESADGEKAPNEEQKETGSRELQQGDGTGAKPPDSTEGQPASPDKEYPDQDQDSDSKSLGDLDDLSESDGGSGSLGLSSSSLDSASSLLLAAAAAVESGGEDLAPGSLCRTVRHLMRSIASIERLMDRVLKHCDEWPASAHCRRDSSAADERSARYTHTRTHTHARKGVARKRVDMGLSEVDRKLMAMYRRLPEVHRRQLQVYRKQKKLSTLAPLLTKVLKYSGVHAAGGRARAGAPPPGSPPPPPAHQACRALCPEYHLQRFQEVRRKVMHMRDQQLYYHRLRLWLEQQLRRERDKLPDSNTTESSLSLVEQAARKRRSVSPKPKLGAAPKRKLKPPSKPQQAKMAATQLCVAKRSEDAYYVTLLGTGLLSEPEVLGRSSHAGPMRIGKFTYTIELLRRFVQASSRCFPLPCSS</sequence>
<name>A0ACC0K4J6_CHOFU</name>
<evidence type="ECO:0000313" key="1">
    <source>
        <dbReference type="EMBL" id="KAI8431294.1"/>
    </source>
</evidence>
<evidence type="ECO:0000313" key="2">
    <source>
        <dbReference type="Proteomes" id="UP001064048"/>
    </source>
</evidence>
<dbReference type="EMBL" id="CM046130">
    <property type="protein sequence ID" value="KAI8431294.1"/>
    <property type="molecule type" value="Genomic_DNA"/>
</dbReference>
<gene>
    <name evidence="1" type="ORF">MSG28_015848</name>
</gene>
<organism evidence="1 2">
    <name type="scientific">Choristoneura fumiferana</name>
    <name type="common">Spruce budworm moth</name>
    <name type="synonym">Archips fumiferana</name>
    <dbReference type="NCBI Taxonomy" id="7141"/>
    <lineage>
        <taxon>Eukaryota</taxon>
        <taxon>Metazoa</taxon>
        <taxon>Ecdysozoa</taxon>
        <taxon>Arthropoda</taxon>
        <taxon>Hexapoda</taxon>
        <taxon>Insecta</taxon>
        <taxon>Pterygota</taxon>
        <taxon>Neoptera</taxon>
        <taxon>Endopterygota</taxon>
        <taxon>Lepidoptera</taxon>
        <taxon>Glossata</taxon>
        <taxon>Ditrysia</taxon>
        <taxon>Tortricoidea</taxon>
        <taxon>Tortricidae</taxon>
        <taxon>Tortricinae</taxon>
        <taxon>Choristoneura</taxon>
    </lineage>
</organism>
<dbReference type="Proteomes" id="UP001064048">
    <property type="component" value="Chromosome 30"/>
</dbReference>
<keyword evidence="2" id="KW-1185">Reference proteome</keyword>
<reference evidence="1 2" key="1">
    <citation type="journal article" date="2022" name="Genome Biol. Evol.">
        <title>The Spruce Budworm Genome: Reconstructing the Evolutionary History of Antifreeze Proteins.</title>
        <authorList>
            <person name="Beliveau C."/>
            <person name="Gagne P."/>
            <person name="Picq S."/>
            <person name="Vernygora O."/>
            <person name="Keeling C.I."/>
            <person name="Pinkney K."/>
            <person name="Doucet D."/>
            <person name="Wen F."/>
            <person name="Johnston J.S."/>
            <person name="Maaroufi H."/>
            <person name="Boyle B."/>
            <person name="Laroche J."/>
            <person name="Dewar K."/>
            <person name="Juretic N."/>
            <person name="Blackburn G."/>
            <person name="Nisole A."/>
            <person name="Brunet B."/>
            <person name="Brandao M."/>
            <person name="Lumley L."/>
            <person name="Duan J."/>
            <person name="Quan G."/>
            <person name="Lucarotti C.J."/>
            <person name="Roe A.D."/>
            <person name="Sperling F.A.H."/>
            <person name="Levesque R.C."/>
            <person name="Cusson M."/>
        </authorList>
    </citation>
    <scope>NUCLEOTIDE SEQUENCE [LARGE SCALE GENOMIC DNA]</scope>
    <source>
        <strain evidence="1">Glfc:IPQL:Cfum</strain>
    </source>
</reference>
<protein>
    <submittedName>
        <fullName evidence="1">Uncharacterized protein</fullName>
    </submittedName>
</protein>
<accession>A0ACC0K4J6</accession>
<proteinExistence type="predicted"/>